<dbReference type="EC" id="2.1.3.3" evidence="5"/>
<dbReference type="AlphaFoldDB" id="A0A0K1EIK9"/>
<sequence>MASRMGHFGAALDGPSTAEVRAHGIANAAAWPRVTQHLAQIPLMIDATEGNEAMSARHVLSIAELGPDVLARLVDLSTDIATGKWDGGQPLEGKVVGIYFRKSSTRTRTAFTVGAMKLGAHTIAYGPNDLQIVTGETLADTGRVLSNFLDILVVRTNESVDEMKALGAQGVMSVVNAMSDNEHPTQVIGDLSAIKEAKGRLDGIHILYLGEGNNTASALALAVGLTPGMRLTLVTPPGYGLDEETVKQAQALAAQRGASVTQHHRMDDLPKDVDVVYTARWLTMGASKKDTDWLDKFRPYTITEEVMRRVSRPEGTLFFHDLPAMRGYEVVDEVLDGPQSIAFRQAYHKMTSAMAVLLWCARQV</sequence>
<evidence type="ECO:0000259" key="4">
    <source>
        <dbReference type="Pfam" id="PF02729"/>
    </source>
</evidence>
<evidence type="ECO:0000313" key="5">
    <source>
        <dbReference type="EMBL" id="AKT40689.1"/>
    </source>
</evidence>
<name>A0A0K1EIK9_CHOCO</name>
<protein>
    <submittedName>
        <fullName evidence="5">Ornithine carbamoyltransferase</fullName>
        <ecNumber evidence="5">2.1.3.3</ecNumber>
    </submittedName>
</protein>
<dbReference type="Gene3D" id="3.40.50.1370">
    <property type="entry name" value="Aspartate/ornithine carbamoyltransferase"/>
    <property type="match status" value="2"/>
</dbReference>
<dbReference type="InterPro" id="IPR036901">
    <property type="entry name" value="Asp/Orn_carbamoylTrfase_sf"/>
</dbReference>
<dbReference type="InterPro" id="IPR006131">
    <property type="entry name" value="Asp_carbamoyltransf_Asp/Orn-bd"/>
</dbReference>
<dbReference type="InterPro" id="IPR006132">
    <property type="entry name" value="Asp/Orn_carbamoyltranf_P-bd"/>
</dbReference>
<evidence type="ECO:0000259" key="3">
    <source>
        <dbReference type="Pfam" id="PF00185"/>
    </source>
</evidence>
<accession>A0A0K1EIK9</accession>
<keyword evidence="6" id="KW-1185">Reference proteome</keyword>
<dbReference type="Proteomes" id="UP000067626">
    <property type="component" value="Chromosome"/>
</dbReference>
<organism evidence="5 6">
    <name type="scientific">Chondromyces crocatus</name>
    <dbReference type="NCBI Taxonomy" id="52"/>
    <lineage>
        <taxon>Bacteria</taxon>
        <taxon>Pseudomonadati</taxon>
        <taxon>Myxococcota</taxon>
        <taxon>Polyangia</taxon>
        <taxon>Polyangiales</taxon>
        <taxon>Polyangiaceae</taxon>
        <taxon>Chondromyces</taxon>
    </lineage>
</organism>
<dbReference type="SUPFAM" id="SSF53671">
    <property type="entry name" value="Aspartate/ornithine carbamoyltransferase"/>
    <property type="match status" value="1"/>
</dbReference>
<evidence type="ECO:0000313" key="6">
    <source>
        <dbReference type="Proteomes" id="UP000067626"/>
    </source>
</evidence>
<dbReference type="PRINTS" id="PR00100">
    <property type="entry name" value="AOTCASE"/>
</dbReference>
<evidence type="ECO:0000256" key="2">
    <source>
        <dbReference type="RuleBase" id="RU003634"/>
    </source>
</evidence>
<dbReference type="GO" id="GO:0004585">
    <property type="term" value="F:ornithine carbamoyltransferase activity"/>
    <property type="evidence" value="ECO:0007669"/>
    <property type="project" value="UniProtKB-EC"/>
</dbReference>
<dbReference type="PANTHER" id="PTHR45753">
    <property type="entry name" value="ORNITHINE CARBAMOYLTRANSFERASE, MITOCHONDRIAL"/>
    <property type="match status" value="1"/>
</dbReference>
<feature type="domain" description="Aspartate/ornithine carbamoyltransferase Asp/Orn-binding" evidence="3">
    <location>
        <begin position="202"/>
        <end position="360"/>
    </location>
</feature>
<dbReference type="STRING" id="52.CMC5_048450"/>
<dbReference type="PROSITE" id="PS00097">
    <property type="entry name" value="CARBAMOYLTRANSFERASE"/>
    <property type="match status" value="1"/>
</dbReference>
<keyword evidence="1 2" id="KW-0808">Transferase</keyword>
<dbReference type="GO" id="GO:0042450">
    <property type="term" value="P:L-arginine biosynthetic process via ornithine"/>
    <property type="evidence" value="ECO:0007669"/>
    <property type="project" value="TreeGrafter"/>
</dbReference>
<dbReference type="PATRIC" id="fig|52.7.peg.5353"/>
<feature type="domain" description="Aspartate/ornithine carbamoyltransferase carbamoyl-P binding" evidence="4">
    <location>
        <begin position="57"/>
        <end position="196"/>
    </location>
</feature>
<comment type="similarity">
    <text evidence="2">Belongs to the aspartate/ornithine carbamoyltransferase superfamily.</text>
</comment>
<reference evidence="5 6" key="1">
    <citation type="submission" date="2015-07" db="EMBL/GenBank/DDBJ databases">
        <title>Genome analysis of myxobacterium Chondromyces crocatus Cm c5 reveals a high potential for natural compound synthesis and the genetic basis for the loss of fruiting body formation.</title>
        <authorList>
            <person name="Zaburannyi N."/>
            <person name="Bunk B."/>
            <person name="Maier J."/>
            <person name="Overmann J."/>
            <person name="Mueller R."/>
        </authorList>
    </citation>
    <scope>NUCLEOTIDE SEQUENCE [LARGE SCALE GENOMIC DNA]</scope>
    <source>
        <strain evidence="5 6">Cm c5</strain>
    </source>
</reference>
<gene>
    <name evidence="5" type="primary">arcB</name>
    <name evidence="5" type="ORF">CMC5_048450</name>
</gene>
<dbReference type="InterPro" id="IPR002292">
    <property type="entry name" value="Orn/put_carbamltrans"/>
</dbReference>
<dbReference type="GO" id="GO:0016597">
    <property type="term" value="F:amino acid binding"/>
    <property type="evidence" value="ECO:0007669"/>
    <property type="project" value="InterPro"/>
</dbReference>
<dbReference type="Pfam" id="PF02729">
    <property type="entry name" value="OTCace_N"/>
    <property type="match status" value="1"/>
</dbReference>
<dbReference type="KEGG" id="ccro:CMC5_048450"/>
<evidence type="ECO:0000256" key="1">
    <source>
        <dbReference type="ARBA" id="ARBA00022679"/>
    </source>
</evidence>
<dbReference type="EMBL" id="CP012159">
    <property type="protein sequence ID" value="AKT40689.1"/>
    <property type="molecule type" value="Genomic_DNA"/>
</dbReference>
<proteinExistence type="inferred from homology"/>
<dbReference type="GO" id="GO:0019240">
    <property type="term" value="P:citrulline biosynthetic process"/>
    <property type="evidence" value="ECO:0007669"/>
    <property type="project" value="TreeGrafter"/>
</dbReference>
<dbReference type="PRINTS" id="PR00102">
    <property type="entry name" value="OTCASE"/>
</dbReference>
<dbReference type="Pfam" id="PF00185">
    <property type="entry name" value="OTCace"/>
    <property type="match status" value="1"/>
</dbReference>
<dbReference type="InterPro" id="IPR006130">
    <property type="entry name" value="Asp/Orn_carbamoylTrfase"/>
</dbReference>
<dbReference type="PANTHER" id="PTHR45753:SF3">
    <property type="entry name" value="ORNITHINE TRANSCARBAMYLASE, MITOCHONDRIAL"/>
    <property type="match status" value="1"/>
</dbReference>